<evidence type="ECO:0000256" key="4">
    <source>
        <dbReference type="ARBA" id="ARBA00023163"/>
    </source>
</evidence>
<dbReference type="InterPro" id="IPR013325">
    <property type="entry name" value="RNA_pol_sigma_r2"/>
</dbReference>
<dbReference type="PANTHER" id="PTHR43133">
    <property type="entry name" value="RNA POLYMERASE ECF-TYPE SIGMA FACTO"/>
    <property type="match status" value="1"/>
</dbReference>
<dbReference type="InterPro" id="IPR039425">
    <property type="entry name" value="RNA_pol_sigma-70-like"/>
</dbReference>
<protein>
    <submittedName>
        <fullName evidence="7">RNA polymerase sigma-70 factor</fullName>
    </submittedName>
</protein>
<dbReference type="Proteomes" id="UP000306402">
    <property type="component" value="Unassembled WGS sequence"/>
</dbReference>
<dbReference type="GO" id="GO:0016987">
    <property type="term" value="F:sigma factor activity"/>
    <property type="evidence" value="ECO:0007669"/>
    <property type="project" value="UniProtKB-KW"/>
</dbReference>
<dbReference type="InterPro" id="IPR013249">
    <property type="entry name" value="RNA_pol_sigma70_r4_t2"/>
</dbReference>
<dbReference type="SUPFAM" id="SSF88946">
    <property type="entry name" value="Sigma2 domain of RNA polymerase sigma factors"/>
    <property type="match status" value="1"/>
</dbReference>
<dbReference type="EMBL" id="VCEJ01000002">
    <property type="protein sequence ID" value="TLV03478.1"/>
    <property type="molecule type" value="Genomic_DNA"/>
</dbReference>
<evidence type="ECO:0000313" key="8">
    <source>
        <dbReference type="Proteomes" id="UP000306402"/>
    </source>
</evidence>
<keyword evidence="3" id="KW-0731">Sigma factor</keyword>
<evidence type="ECO:0000259" key="6">
    <source>
        <dbReference type="Pfam" id="PF08281"/>
    </source>
</evidence>
<evidence type="ECO:0000259" key="5">
    <source>
        <dbReference type="Pfam" id="PF04542"/>
    </source>
</evidence>
<gene>
    <name evidence="7" type="ORF">FEN17_07695</name>
</gene>
<comment type="caution">
    <text evidence="7">The sequence shown here is derived from an EMBL/GenBank/DDBJ whole genome shotgun (WGS) entry which is preliminary data.</text>
</comment>
<dbReference type="InterPro" id="IPR014327">
    <property type="entry name" value="RNA_pol_sigma70_bacteroid"/>
</dbReference>
<dbReference type="AlphaFoldDB" id="A0A5R9L4Y8"/>
<dbReference type="InterPro" id="IPR036388">
    <property type="entry name" value="WH-like_DNA-bd_sf"/>
</dbReference>
<dbReference type="InterPro" id="IPR013324">
    <property type="entry name" value="RNA_pol_sigma_r3/r4-like"/>
</dbReference>
<sequence length="197" mass="23295">MKTHHHHLSDDQLLAMLREDAEVAFDEIYHRYWEKLYHSAHRMLKSAEAAEEVTQDTFMLFWIKRDTLEIQSLKPYLAAMLRYEVYRYLAKSKQAEEVQRAVRLETATSVSMDQEIENRLLLEIITRLINRLPEKCRLVFQYNKLQDRSLPDICEELHISPKTAEAHLTKALKIVRENLSGVTHFLFSLWLLLGSLI</sequence>
<name>A0A5R9L4Y8_9BACT</name>
<dbReference type="NCBIfam" id="TIGR02985">
    <property type="entry name" value="Sig70_bacteroi1"/>
    <property type="match status" value="1"/>
</dbReference>
<evidence type="ECO:0000256" key="3">
    <source>
        <dbReference type="ARBA" id="ARBA00023082"/>
    </source>
</evidence>
<dbReference type="OrthoDB" id="679904at2"/>
<evidence type="ECO:0000256" key="2">
    <source>
        <dbReference type="ARBA" id="ARBA00023015"/>
    </source>
</evidence>
<dbReference type="InterPro" id="IPR007627">
    <property type="entry name" value="RNA_pol_sigma70_r2"/>
</dbReference>
<keyword evidence="2" id="KW-0805">Transcription regulation</keyword>
<reference evidence="7 8" key="1">
    <citation type="submission" date="2019-05" db="EMBL/GenBank/DDBJ databases">
        <authorList>
            <person name="Qu J.-H."/>
        </authorList>
    </citation>
    <scope>NUCLEOTIDE SEQUENCE [LARGE SCALE GENOMIC DNA]</scope>
    <source>
        <strain evidence="7 8">T17</strain>
    </source>
</reference>
<feature type="domain" description="RNA polymerase sigma-70 region 2" evidence="5">
    <location>
        <begin position="29"/>
        <end position="93"/>
    </location>
</feature>
<dbReference type="Gene3D" id="1.10.1740.10">
    <property type="match status" value="1"/>
</dbReference>
<dbReference type="GO" id="GO:0006352">
    <property type="term" value="P:DNA-templated transcription initiation"/>
    <property type="evidence" value="ECO:0007669"/>
    <property type="project" value="InterPro"/>
</dbReference>
<dbReference type="PANTHER" id="PTHR43133:SF46">
    <property type="entry name" value="RNA POLYMERASE SIGMA-70 FACTOR ECF SUBFAMILY"/>
    <property type="match status" value="1"/>
</dbReference>
<dbReference type="Pfam" id="PF04542">
    <property type="entry name" value="Sigma70_r2"/>
    <property type="match status" value="1"/>
</dbReference>
<dbReference type="Gene3D" id="1.10.10.10">
    <property type="entry name" value="Winged helix-like DNA-binding domain superfamily/Winged helix DNA-binding domain"/>
    <property type="match status" value="1"/>
</dbReference>
<evidence type="ECO:0000256" key="1">
    <source>
        <dbReference type="ARBA" id="ARBA00010641"/>
    </source>
</evidence>
<dbReference type="InterPro" id="IPR014284">
    <property type="entry name" value="RNA_pol_sigma-70_dom"/>
</dbReference>
<evidence type="ECO:0000313" key="7">
    <source>
        <dbReference type="EMBL" id="TLV03478.1"/>
    </source>
</evidence>
<dbReference type="NCBIfam" id="TIGR02937">
    <property type="entry name" value="sigma70-ECF"/>
    <property type="match status" value="1"/>
</dbReference>
<dbReference type="GO" id="GO:0003677">
    <property type="term" value="F:DNA binding"/>
    <property type="evidence" value="ECO:0007669"/>
    <property type="project" value="InterPro"/>
</dbReference>
<keyword evidence="8" id="KW-1185">Reference proteome</keyword>
<feature type="domain" description="RNA polymerase sigma factor 70 region 4 type 2" evidence="6">
    <location>
        <begin position="123"/>
        <end position="173"/>
    </location>
</feature>
<dbReference type="RefSeq" id="WP_138364686.1">
    <property type="nucleotide sequence ID" value="NZ_VCEJ01000002.1"/>
</dbReference>
<comment type="similarity">
    <text evidence="1">Belongs to the sigma-70 factor family. ECF subfamily.</text>
</comment>
<dbReference type="SUPFAM" id="SSF88659">
    <property type="entry name" value="Sigma3 and sigma4 domains of RNA polymerase sigma factors"/>
    <property type="match status" value="1"/>
</dbReference>
<accession>A0A5R9L4Y8</accession>
<keyword evidence="4" id="KW-0804">Transcription</keyword>
<proteinExistence type="inferred from homology"/>
<organism evidence="7 8">
    <name type="scientific">Dyadobacter luticola</name>
    <dbReference type="NCBI Taxonomy" id="1979387"/>
    <lineage>
        <taxon>Bacteria</taxon>
        <taxon>Pseudomonadati</taxon>
        <taxon>Bacteroidota</taxon>
        <taxon>Cytophagia</taxon>
        <taxon>Cytophagales</taxon>
        <taxon>Spirosomataceae</taxon>
        <taxon>Dyadobacter</taxon>
    </lineage>
</organism>
<dbReference type="Pfam" id="PF08281">
    <property type="entry name" value="Sigma70_r4_2"/>
    <property type="match status" value="1"/>
</dbReference>